<dbReference type="Gramene" id="EFJ22830">
    <property type="protein sequence ID" value="EFJ22830"/>
    <property type="gene ID" value="SELMODRAFT_175329"/>
</dbReference>
<evidence type="ECO:0000256" key="2">
    <source>
        <dbReference type="PROSITE-ProRule" id="PRU00176"/>
    </source>
</evidence>
<evidence type="ECO:0000313" key="6">
    <source>
        <dbReference type="EMBL" id="EFJ30810.1"/>
    </source>
</evidence>
<dbReference type="GO" id="GO:0003723">
    <property type="term" value="F:RNA binding"/>
    <property type="evidence" value="ECO:0007669"/>
    <property type="project" value="UniProtKB-UniRule"/>
</dbReference>
<dbReference type="EMBL" id="GL377594">
    <property type="protein sequence ID" value="EFJ22830.1"/>
    <property type="molecule type" value="Genomic_DNA"/>
</dbReference>
<feature type="domain" description="RRM" evidence="4">
    <location>
        <begin position="102"/>
        <end position="180"/>
    </location>
</feature>
<dbReference type="HOGENOM" id="CLU_039374_0_1_1"/>
<evidence type="ECO:0000256" key="1">
    <source>
        <dbReference type="ARBA" id="ARBA00022884"/>
    </source>
</evidence>
<keyword evidence="7" id="KW-1185">Reference proteome</keyword>
<dbReference type="Gramene" id="EFJ30810">
    <property type="protein sequence ID" value="EFJ30810"/>
    <property type="gene ID" value="SELMODRAFT_169951"/>
</dbReference>
<dbReference type="eggNOG" id="KOG0117">
    <property type="taxonomic scope" value="Eukaryota"/>
</dbReference>
<evidence type="ECO:0000256" key="3">
    <source>
        <dbReference type="SAM" id="MobiDB-lite"/>
    </source>
</evidence>
<proteinExistence type="predicted"/>
<feature type="compositionally biased region" description="Acidic residues" evidence="3">
    <location>
        <begin position="81"/>
        <end position="90"/>
    </location>
</feature>
<dbReference type="InterPro" id="IPR000504">
    <property type="entry name" value="RRM_dom"/>
</dbReference>
<dbReference type="CDD" id="cd12251">
    <property type="entry name" value="RRM3_hnRNPR_like"/>
    <property type="match status" value="1"/>
</dbReference>
<dbReference type="InterPro" id="IPR012677">
    <property type="entry name" value="Nucleotide-bd_a/b_plait_sf"/>
</dbReference>
<evidence type="ECO:0000259" key="4">
    <source>
        <dbReference type="PROSITE" id="PS50102"/>
    </source>
</evidence>
<dbReference type="KEGG" id="smo:SELMODRAFT_175329"/>
<feature type="compositionally biased region" description="Basic and acidic residues" evidence="3">
    <location>
        <begin position="9"/>
        <end position="18"/>
    </location>
</feature>
<dbReference type="InParanoid" id="D8RBK0"/>
<gene>
    <name evidence="6" type="ORF">SELMODRAFT_169951</name>
    <name evidence="5" type="ORF">SELMODRAFT_175329</name>
</gene>
<dbReference type="CDD" id="cd00590">
    <property type="entry name" value="RRM_SF"/>
    <property type="match status" value="1"/>
</dbReference>
<dbReference type="PROSITE" id="PS50102">
    <property type="entry name" value="RRM"/>
    <property type="match status" value="3"/>
</dbReference>
<feature type="region of interest" description="Disordered" evidence="3">
    <location>
        <begin position="445"/>
        <end position="477"/>
    </location>
</feature>
<dbReference type="SMART" id="SM00360">
    <property type="entry name" value="RRM"/>
    <property type="match status" value="3"/>
</dbReference>
<sequence>MSDASASPEVHDDERIDIDGDVEPEDVIDDETDGIVEEEKADQEGLDLDMNEDEGGEDEAYTTDHENGLQNGENASADLGESVDVDDDEETKSLLSRPPHGSEVFIGGVTRDTNEDDLRELCSPCGEIFEVRILKDKETGNNKGYAFVTYTNRETAEKAIETLANSELKGRKLRFSHSQAKHRLFIGNIPKSWDTPELEKILAEEGPGVEGVELLKDPRNPGKNRGFAFVEYYNHACADHARKLMSRSSFRLGNNVPTVSWADPRTGAEPAATSQIKVVYVRNLPEAVTEEQLRGLFEHHGEITKVVLPQSKPGQPKRDFGFVHFADRNDALKAIEKTEKYELEGRVLESSLAKPPVEKKGMDQPLAPQRLGILSQLQPRTAAYSYPVDIYNNIGTGGGYGQNRYNQPLIYGRGPPPAGMTMVPIQLPDGRLGYVLQQPGIQQQGSQFGRGVLSSSYRSSSNNAGSGGSSSRRYRPY</sequence>
<feature type="domain" description="RRM" evidence="4">
    <location>
        <begin position="182"/>
        <end position="264"/>
    </location>
</feature>
<accession>D8RBK0</accession>
<feature type="compositionally biased region" description="Low complexity" evidence="3">
    <location>
        <begin position="445"/>
        <end position="464"/>
    </location>
</feature>
<dbReference type="Gene3D" id="3.30.70.330">
    <property type="match status" value="3"/>
</dbReference>
<dbReference type="STRING" id="88036.D8RBK0"/>
<evidence type="ECO:0000313" key="5">
    <source>
        <dbReference type="EMBL" id="EFJ22830.1"/>
    </source>
</evidence>
<dbReference type="AlphaFoldDB" id="D8RBK0"/>
<feature type="region of interest" description="Disordered" evidence="3">
    <location>
        <begin position="1"/>
        <end position="111"/>
    </location>
</feature>
<dbReference type="Proteomes" id="UP000001514">
    <property type="component" value="Unassembled WGS sequence"/>
</dbReference>
<evidence type="ECO:0000313" key="7">
    <source>
        <dbReference type="Proteomes" id="UP000001514"/>
    </source>
</evidence>
<dbReference type="Pfam" id="PF00076">
    <property type="entry name" value="RRM_1"/>
    <property type="match status" value="3"/>
</dbReference>
<protein>
    <recommendedName>
        <fullName evidence="4">RRM domain-containing protein</fullName>
    </recommendedName>
</protein>
<keyword evidence="1 2" id="KW-0694">RNA-binding</keyword>
<feature type="compositionally biased region" description="Acidic residues" evidence="3">
    <location>
        <begin position="19"/>
        <end position="61"/>
    </location>
</feature>
<dbReference type="PANTHER" id="PTHR21245">
    <property type="entry name" value="HETEROGENEOUS NUCLEAR RIBONUCLEOPROTEIN"/>
    <property type="match status" value="1"/>
</dbReference>
<dbReference type="EMBL" id="GL377575">
    <property type="protein sequence ID" value="EFJ30810.1"/>
    <property type="molecule type" value="Genomic_DNA"/>
</dbReference>
<feature type="domain" description="RRM" evidence="4">
    <location>
        <begin position="277"/>
        <end position="355"/>
    </location>
</feature>
<dbReference type="KEGG" id="smo:SELMODRAFT_169951"/>
<name>D8RBK0_SELML</name>
<organism evidence="7">
    <name type="scientific">Selaginella moellendorffii</name>
    <name type="common">Spikemoss</name>
    <dbReference type="NCBI Taxonomy" id="88036"/>
    <lineage>
        <taxon>Eukaryota</taxon>
        <taxon>Viridiplantae</taxon>
        <taxon>Streptophyta</taxon>
        <taxon>Embryophyta</taxon>
        <taxon>Tracheophyta</taxon>
        <taxon>Lycopodiopsida</taxon>
        <taxon>Selaginellales</taxon>
        <taxon>Selaginellaceae</taxon>
        <taxon>Selaginella</taxon>
    </lineage>
</organism>
<dbReference type="SUPFAM" id="SSF54928">
    <property type="entry name" value="RNA-binding domain, RBD"/>
    <property type="match status" value="2"/>
</dbReference>
<dbReference type="FunCoup" id="D8RBK0">
    <property type="interactions" value="2490"/>
</dbReference>
<reference evidence="6 7" key="1">
    <citation type="journal article" date="2011" name="Science">
        <title>The Selaginella genome identifies genetic changes associated with the evolution of vascular plants.</title>
        <authorList>
            <person name="Banks J.A."/>
            <person name="Nishiyama T."/>
            <person name="Hasebe M."/>
            <person name="Bowman J.L."/>
            <person name="Gribskov M."/>
            <person name="dePamphilis C."/>
            <person name="Albert V.A."/>
            <person name="Aono N."/>
            <person name="Aoyama T."/>
            <person name="Ambrose B.A."/>
            <person name="Ashton N.W."/>
            <person name="Axtell M.J."/>
            <person name="Barker E."/>
            <person name="Barker M.S."/>
            <person name="Bennetzen J.L."/>
            <person name="Bonawitz N.D."/>
            <person name="Chapple C."/>
            <person name="Cheng C."/>
            <person name="Correa L.G."/>
            <person name="Dacre M."/>
            <person name="DeBarry J."/>
            <person name="Dreyer I."/>
            <person name="Elias M."/>
            <person name="Engstrom E.M."/>
            <person name="Estelle M."/>
            <person name="Feng L."/>
            <person name="Finet C."/>
            <person name="Floyd S.K."/>
            <person name="Frommer W.B."/>
            <person name="Fujita T."/>
            <person name="Gramzow L."/>
            <person name="Gutensohn M."/>
            <person name="Harholt J."/>
            <person name="Hattori M."/>
            <person name="Heyl A."/>
            <person name="Hirai T."/>
            <person name="Hiwatashi Y."/>
            <person name="Ishikawa M."/>
            <person name="Iwata M."/>
            <person name="Karol K.G."/>
            <person name="Koehler B."/>
            <person name="Kolukisaoglu U."/>
            <person name="Kubo M."/>
            <person name="Kurata T."/>
            <person name="Lalonde S."/>
            <person name="Li K."/>
            <person name="Li Y."/>
            <person name="Litt A."/>
            <person name="Lyons E."/>
            <person name="Manning G."/>
            <person name="Maruyama T."/>
            <person name="Michael T.P."/>
            <person name="Mikami K."/>
            <person name="Miyazaki S."/>
            <person name="Morinaga S."/>
            <person name="Murata T."/>
            <person name="Mueller-Roeber B."/>
            <person name="Nelson D.R."/>
            <person name="Obara M."/>
            <person name="Oguri Y."/>
            <person name="Olmstead R.G."/>
            <person name="Onodera N."/>
            <person name="Petersen B.L."/>
            <person name="Pils B."/>
            <person name="Prigge M."/>
            <person name="Rensing S.A."/>
            <person name="Riano-Pachon D.M."/>
            <person name="Roberts A.W."/>
            <person name="Sato Y."/>
            <person name="Scheller H.V."/>
            <person name="Schulz B."/>
            <person name="Schulz C."/>
            <person name="Shakirov E.V."/>
            <person name="Shibagaki N."/>
            <person name="Shinohara N."/>
            <person name="Shippen D.E."/>
            <person name="Soerensen I."/>
            <person name="Sotooka R."/>
            <person name="Sugimoto N."/>
            <person name="Sugita M."/>
            <person name="Sumikawa N."/>
            <person name="Tanurdzic M."/>
            <person name="Theissen G."/>
            <person name="Ulvskov P."/>
            <person name="Wakazuki S."/>
            <person name="Weng J.K."/>
            <person name="Willats W.W."/>
            <person name="Wipf D."/>
            <person name="Wolf P.G."/>
            <person name="Yang L."/>
            <person name="Zimmer A.D."/>
            <person name="Zhu Q."/>
            <person name="Mitros T."/>
            <person name="Hellsten U."/>
            <person name="Loque D."/>
            <person name="Otillar R."/>
            <person name="Salamov A."/>
            <person name="Schmutz J."/>
            <person name="Shapiro H."/>
            <person name="Lindquist E."/>
            <person name="Lucas S."/>
            <person name="Rokhsar D."/>
            <person name="Grigoriev I.V."/>
        </authorList>
    </citation>
    <scope>NUCLEOTIDE SEQUENCE [LARGE SCALE GENOMIC DNA]</scope>
</reference>
<dbReference type="OMA" id="YPYNAGP"/>
<dbReference type="InterPro" id="IPR035979">
    <property type="entry name" value="RBD_domain_sf"/>
</dbReference>